<sequence>MLLWTKVVGYVLEFLPVPSSSNSSCIMDVCCMSSSGHPAVAFHRRASPFLSPFVSPGGAAGGADGLKPGRRTGGGVRRFRERCPAPELAAEEAGGSVCSQKLKEREGEGYGTVCTA</sequence>
<dbReference type="Proteomes" id="UP000008021">
    <property type="component" value="Chromosome 3"/>
</dbReference>
<evidence type="ECO:0000313" key="3">
    <source>
        <dbReference type="Proteomes" id="UP000008021"/>
    </source>
</evidence>
<dbReference type="EnsemblPlants" id="OMERI03G04220.1">
    <property type="protein sequence ID" value="OMERI03G04220.1"/>
    <property type="gene ID" value="OMERI03G04220"/>
</dbReference>
<proteinExistence type="predicted"/>
<accession>A0A0E0CVG3</accession>
<evidence type="ECO:0000313" key="2">
    <source>
        <dbReference type="EnsemblPlants" id="OMERI03G04220.1"/>
    </source>
</evidence>
<dbReference type="HOGENOM" id="CLU_2100801_0_0_1"/>
<feature type="region of interest" description="Disordered" evidence="1">
    <location>
        <begin position="58"/>
        <end position="77"/>
    </location>
</feature>
<dbReference type="Gramene" id="OMERI03G04220.1">
    <property type="protein sequence ID" value="OMERI03G04220.1"/>
    <property type="gene ID" value="OMERI03G04220"/>
</dbReference>
<name>A0A0E0CVG3_9ORYZ</name>
<keyword evidence="3" id="KW-1185">Reference proteome</keyword>
<organism evidence="2">
    <name type="scientific">Oryza meridionalis</name>
    <dbReference type="NCBI Taxonomy" id="40149"/>
    <lineage>
        <taxon>Eukaryota</taxon>
        <taxon>Viridiplantae</taxon>
        <taxon>Streptophyta</taxon>
        <taxon>Embryophyta</taxon>
        <taxon>Tracheophyta</taxon>
        <taxon>Spermatophyta</taxon>
        <taxon>Magnoliopsida</taxon>
        <taxon>Liliopsida</taxon>
        <taxon>Poales</taxon>
        <taxon>Poaceae</taxon>
        <taxon>BOP clade</taxon>
        <taxon>Oryzoideae</taxon>
        <taxon>Oryzeae</taxon>
        <taxon>Oryzinae</taxon>
        <taxon>Oryza</taxon>
    </lineage>
</organism>
<dbReference type="AlphaFoldDB" id="A0A0E0CVG3"/>
<reference evidence="2" key="1">
    <citation type="submission" date="2015-04" db="UniProtKB">
        <authorList>
            <consortium name="EnsemblPlants"/>
        </authorList>
    </citation>
    <scope>IDENTIFICATION</scope>
</reference>
<protein>
    <submittedName>
        <fullName evidence="2">Uncharacterized protein</fullName>
    </submittedName>
</protein>
<reference evidence="2" key="2">
    <citation type="submission" date="2018-05" db="EMBL/GenBank/DDBJ databases">
        <title>OmerRS3 (Oryza meridionalis Reference Sequence Version 3).</title>
        <authorList>
            <person name="Zhang J."/>
            <person name="Kudrna D."/>
            <person name="Lee S."/>
            <person name="Talag J."/>
            <person name="Welchert J."/>
            <person name="Wing R.A."/>
        </authorList>
    </citation>
    <scope>NUCLEOTIDE SEQUENCE [LARGE SCALE GENOMIC DNA]</scope>
    <source>
        <strain evidence="2">cv. OR44</strain>
    </source>
</reference>
<evidence type="ECO:0000256" key="1">
    <source>
        <dbReference type="SAM" id="MobiDB-lite"/>
    </source>
</evidence>